<dbReference type="CDD" id="cd18787">
    <property type="entry name" value="SF2_C_DEAD"/>
    <property type="match status" value="1"/>
</dbReference>
<evidence type="ECO:0000256" key="1">
    <source>
        <dbReference type="ARBA" id="ARBA00009861"/>
    </source>
</evidence>
<dbReference type="Gene3D" id="3.40.50.300">
    <property type="entry name" value="P-loop containing nucleotide triphosphate hydrolases"/>
    <property type="match status" value="1"/>
</dbReference>
<sequence>MILPPLVIARKRICESKLKALYLVALLQNLGGEKCIIFTSSMESTHRLCTLLNFFGDLQIKIKEYSSLQHQSVISKTLKAFREGKIQVLVSSNAVAPGMGVEGDRNVINYNLPTYMKRFIHLVGRTARAGQTGSCFTLLHKDEEVLLAVQYNIFECGGVAIAVCISHKLADVISAVNFVNAWAGTCRGESEVISPIFDAHIHFPPRDITGFMPNEAYISKETIVTRRFVFNKSSIAALRREASAAFGPEDRVASRVEVVSAFIWMRIMVMARTRTTKPKQVTAVLAVNLRERMVPQLPVHSFGNLARVAIAGETPVEMEKDYQFLVRQLRNTILEINAEYLKKLQDGPVGDLYFLGKKDKQFQNGEIESCNFSSWCRFSVYEVDFGMGKPTWVCCPGFCCKNTVVMMSTKDGDGIETWVSMKEEDMVMYKASLSSCQTPRRRDSSCSITWQQPAARSWNLIIKIAAARKRRQCRYGIVYEALTLQGDKVFFGVASTSATTSTGALLEAVIEAGLVAKAQGFPNVLFLSDSKKLLQIVKKNCATDWMDNTRLADYCFLNQNGLFCDLFWVPHVVVRDIWSVAKVATRLPIHYCYQFPVGIL</sequence>
<protein>
    <recommendedName>
        <fullName evidence="4">Helicase C-terminal domain-containing protein</fullName>
    </recommendedName>
</protein>
<dbReference type="GO" id="GO:0016746">
    <property type="term" value="F:acyltransferase activity"/>
    <property type="evidence" value="ECO:0007669"/>
    <property type="project" value="UniProtKB-KW"/>
</dbReference>
<dbReference type="EMBL" id="LRBV02000005">
    <property type="status" value="NOT_ANNOTATED_CDS"/>
    <property type="molecule type" value="Genomic_DNA"/>
</dbReference>
<evidence type="ECO:0000259" key="4">
    <source>
        <dbReference type="PROSITE" id="PS51194"/>
    </source>
</evidence>
<dbReference type="Pfam" id="PF02458">
    <property type="entry name" value="Transferase"/>
    <property type="match status" value="1"/>
</dbReference>
<feature type="domain" description="Helicase C-terminal" evidence="4">
    <location>
        <begin position="22"/>
        <end position="173"/>
    </location>
</feature>
<dbReference type="PROSITE" id="PS51194">
    <property type="entry name" value="HELICASE_CTER"/>
    <property type="match status" value="1"/>
</dbReference>
<comment type="similarity">
    <text evidence="1">Belongs to the plant acyltransferase family.</text>
</comment>
<dbReference type="InterPro" id="IPR001650">
    <property type="entry name" value="Helicase_C-like"/>
</dbReference>
<keyword evidence="6" id="KW-1185">Reference proteome</keyword>
<organism evidence="5 6">
    <name type="scientific">Quercus lobata</name>
    <name type="common">Valley oak</name>
    <dbReference type="NCBI Taxonomy" id="97700"/>
    <lineage>
        <taxon>Eukaryota</taxon>
        <taxon>Viridiplantae</taxon>
        <taxon>Streptophyta</taxon>
        <taxon>Embryophyta</taxon>
        <taxon>Tracheophyta</taxon>
        <taxon>Spermatophyta</taxon>
        <taxon>Magnoliopsida</taxon>
        <taxon>eudicotyledons</taxon>
        <taxon>Gunneridae</taxon>
        <taxon>Pentapetalae</taxon>
        <taxon>rosids</taxon>
        <taxon>fabids</taxon>
        <taxon>Fagales</taxon>
        <taxon>Fagaceae</taxon>
        <taxon>Quercus</taxon>
    </lineage>
</organism>
<dbReference type="PANTHER" id="PTHR31623">
    <property type="entry name" value="F21J9.9"/>
    <property type="match status" value="1"/>
</dbReference>
<dbReference type="SMART" id="SM00490">
    <property type="entry name" value="HELICc"/>
    <property type="match status" value="1"/>
</dbReference>
<reference evidence="5 6" key="1">
    <citation type="journal article" date="2016" name="G3 (Bethesda)">
        <title>First Draft Assembly and Annotation of the Genome of a California Endemic Oak Quercus lobata Nee (Fagaceae).</title>
        <authorList>
            <person name="Sork V.L."/>
            <person name="Fitz-Gibbon S.T."/>
            <person name="Puiu D."/>
            <person name="Crepeau M."/>
            <person name="Gugger P.F."/>
            <person name="Sherman R."/>
            <person name="Stevens K."/>
            <person name="Langley C.H."/>
            <person name="Pellegrini M."/>
            <person name="Salzberg S.L."/>
        </authorList>
    </citation>
    <scope>NUCLEOTIDE SEQUENCE [LARGE SCALE GENOMIC DNA]</scope>
    <source>
        <strain evidence="5 6">cv. SW786</strain>
    </source>
</reference>
<keyword evidence="2" id="KW-0808">Transferase</keyword>
<dbReference type="AlphaFoldDB" id="A0A7N2LR88"/>
<keyword evidence="3" id="KW-0012">Acyltransferase</keyword>
<evidence type="ECO:0000256" key="3">
    <source>
        <dbReference type="ARBA" id="ARBA00023315"/>
    </source>
</evidence>
<dbReference type="EnsemblPlants" id="QL05p055405:mrna">
    <property type="protein sequence ID" value="QL05p055405:mrna"/>
    <property type="gene ID" value="QL05p055405"/>
</dbReference>
<dbReference type="InParanoid" id="A0A7N2LR88"/>
<dbReference type="SUPFAM" id="SSF52540">
    <property type="entry name" value="P-loop containing nucleoside triphosphate hydrolases"/>
    <property type="match status" value="1"/>
</dbReference>
<name>A0A7N2LR88_QUELO</name>
<dbReference type="Proteomes" id="UP000594261">
    <property type="component" value="Chromosome 5"/>
</dbReference>
<dbReference type="Gramene" id="QL05p055405:mrna">
    <property type="protein sequence ID" value="QL05p055405:mrna"/>
    <property type="gene ID" value="QL05p055405"/>
</dbReference>
<dbReference type="Pfam" id="PF00271">
    <property type="entry name" value="Helicase_C"/>
    <property type="match status" value="1"/>
</dbReference>
<evidence type="ECO:0000256" key="2">
    <source>
        <dbReference type="ARBA" id="ARBA00022679"/>
    </source>
</evidence>
<evidence type="ECO:0000313" key="5">
    <source>
        <dbReference type="EnsemblPlants" id="QL05p055405:mrna"/>
    </source>
</evidence>
<dbReference type="Gene3D" id="3.30.559.10">
    <property type="entry name" value="Chloramphenicol acetyltransferase-like domain"/>
    <property type="match status" value="2"/>
</dbReference>
<reference evidence="5" key="2">
    <citation type="submission" date="2021-01" db="UniProtKB">
        <authorList>
            <consortium name="EnsemblPlants"/>
        </authorList>
    </citation>
    <scope>IDENTIFICATION</scope>
</reference>
<dbReference type="PANTHER" id="PTHR31623:SF25">
    <property type="entry name" value="VINORINE SYNTHASE-LIKE"/>
    <property type="match status" value="1"/>
</dbReference>
<evidence type="ECO:0000313" key="6">
    <source>
        <dbReference type="Proteomes" id="UP000594261"/>
    </source>
</evidence>
<dbReference type="InterPro" id="IPR027417">
    <property type="entry name" value="P-loop_NTPase"/>
</dbReference>
<dbReference type="InterPro" id="IPR023213">
    <property type="entry name" value="CAT-like_dom_sf"/>
</dbReference>
<proteinExistence type="inferred from homology"/>
<accession>A0A7N2LR88</accession>